<keyword evidence="2" id="KW-0255">Endonuclease</keyword>
<evidence type="ECO:0000313" key="3">
    <source>
        <dbReference type="Proteomes" id="UP000199150"/>
    </source>
</evidence>
<keyword evidence="2" id="KW-0378">Hydrolase</keyword>
<name>A0A1G4SGH0_9CAUL</name>
<dbReference type="STRING" id="260084.SAMN02927928_2610"/>
<dbReference type="GO" id="GO:0004519">
    <property type="term" value="F:endonuclease activity"/>
    <property type="evidence" value="ECO:0007669"/>
    <property type="project" value="UniProtKB-KW"/>
</dbReference>
<reference evidence="3" key="1">
    <citation type="submission" date="2016-10" db="EMBL/GenBank/DDBJ databases">
        <authorList>
            <person name="Varghese N."/>
            <person name="Submissions S."/>
        </authorList>
    </citation>
    <scope>NUCLEOTIDE SEQUENCE [LARGE SCALE GENOMIC DNA]</scope>
    <source>
        <strain evidence="3">CGMCC 1.3431</strain>
    </source>
</reference>
<dbReference type="GO" id="GO:0003676">
    <property type="term" value="F:nucleic acid binding"/>
    <property type="evidence" value="ECO:0007669"/>
    <property type="project" value="InterPro"/>
</dbReference>
<keyword evidence="2" id="KW-0540">Nuclease</keyword>
<keyword evidence="3" id="KW-1185">Reference proteome</keyword>
<dbReference type="AlphaFoldDB" id="A0A1G4SGH0"/>
<sequence>MYQGRLDPRRLLFIDETWAKTNMAPLRGWCRKGQRLKAKAPFGHWQTMTFIAALRCDRIDAPCVFDGPINGRGFVDYVEQCLVPVLKRKRPVTAFGLRIELGEVLEIISEISPGLSTELSDYGADGDHYGRRTTPALA</sequence>
<dbReference type="Proteomes" id="UP000199150">
    <property type="component" value="Unassembled WGS sequence"/>
</dbReference>
<dbReference type="InterPro" id="IPR036397">
    <property type="entry name" value="RNaseH_sf"/>
</dbReference>
<evidence type="ECO:0000259" key="1">
    <source>
        <dbReference type="Pfam" id="PF13358"/>
    </source>
</evidence>
<dbReference type="Pfam" id="PF13358">
    <property type="entry name" value="DDE_3"/>
    <property type="match status" value="1"/>
</dbReference>
<evidence type="ECO:0000313" key="2">
    <source>
        <dbReference type="EMBL" id="SCW67419.1"/>
    </source>
</evidence>
<accession>A0A1G4SGH0</accession>
<organism evidence="2 3">
    <name type="scientific">Asticcacaulis taihuensis</name>
    <dbReference type="NCBI Taxonomy" id="260084"/>
    <lineage>
        <taxon>Bacteria</taxon>
        <taxon>Pseudomonadati</taxon>
        <taxon>Pseudomonadota</taxon>
        <taxon>Alphaproteobacteria</taxon>
        <taxon>Caulobacterales</taxon>
        <taxon>Caulobacteraceae</taxon>
        <taxon>Asticcacaulis</taxon>
    </lineage>
</organism>
<dbReference type="OrthoDB" id="565387at2"/>
<dbReference type="Gene3D" id="3.30.420.10">
    <property type="entry name" value="Ribonuclease H-like superfamily/Ribonuclease H"/>
    <property type="match status" value="1"/>
</dbReference>
<dbReference type="EMBL" id="FMTS01000004">
    <property type="protein sequence ID" value="SCW67419.1"/>
    <property type="molecule type" value="Genomic_DNA"/>
</dbReference>
<dbReference type="InterPro" id="IPR038717">
    <property type="entry name" value="Tc1-like_DDE_dom"/>
</dbReference>
<protein>
    <submittedName>
        <fullName evidence="2">DDE superfamily endonuclease</fullName>
    </submittedName>
</protein>
<gene>
    <name evidence="2" type="ORF">SAMN02927928_2610</name>
</gene>
<proteinExistence type="predicted"/>
<feature type="domain" description="Tc1-like transposase DDE" evidence="1">
    <location>
        <begin position="10"/>
        <end position="89"/>
    </location>
</feature>